<keyword evidence="1" id="KW-0863">Zinc-finger</keyword>
<dbReference type="Proteomes" id="UP000649617">
    <property type="component" value="Unassembled WGS sequence"/>
</dbReference>
<dbReference type="GO" id="GO:0008270">
    <property type="term" value="F:zinc ion binding"/>
    <property type="evidence" value="ECO:0007669"/>
    <property type="project" value="UniProtKB-KW"/>
</dbReference>
<reference evidence="4" key="1">
    <citation type="submission" date="2021-02" db="EMBL/GenBank/DDBJ databases">
        <authorList>
            <person name="Dougan E. K."/>
            <person name="Rhodes N."/>
            <person name="Thang M."/>
            <person name="Chan C."/>
        </authorList>
    </citation>
    <scope>NUCLEOTIDE SEQUENCE</scope>
</reference>
<name>A0A812X6B4_SYMPI</name>
<keyword evidence="5" id="KW-1185">Reference proteome</keyword>
<evidence type="ECO:0000256" key="2">
    <source>
        <dbReference type="SAM" id="MobiDB-lite"/>
    </source>
</evidence>
<dbReference type="InterPro" id="IPR000571">
    <property type="entry name" value="Znf_CCCH"/>
</dbReference>
<feature type="region of interest" description="Disordered" evidence="2">
    <location>
        <begin position="41"/>
        <end position="67"/>
    </location>
</feature>
<keyword evidence="1" id="KW-0862">Zinc</keyword>
<evidence type="ECO:0000256" key="1">
    <source>
        <dbReference type="PROSITE-ProRule" id="PRU00723"/>
    </source>
</evidence>
<evidence type="ECO:0000313" key="4">
    <source>
        <dbReference type="EMBL" id="CAE7710225.1"/>
    </source>
</evidence>
<feature type="region of interest" description="Disordered" evidence="2">
    <location>
        <begin position="120"/>
        <end position="166"/>
    </location>
</feature>
<accession>A0A812X6B4</accession>
<feature type="compositionally biased region" description="Basic residues" evidence="2">
    <location>
        <begin position="120"/>
        <end position="130"/>
    </location>
</feature>
<feature type="zinc finger region" description="C3H1-type" evidence="1">
    <location>
        <begin position="83"/>
        <end position="107"/>
    </location>
</feature>
<dbReference type="EMBL" id="CAJNIZ010045096">
    <property type="protein sequence ID" value="CAE7710225.1"/>
    <property type="molecule type" value="Genomic_DNA"/>
</dbReference>
<dbReference type="OrthoDB" id="428383at2759"/>
<sequence>MERFSEGVHFLQSCSVKNSFLQFTDSLDEEDLDSFWRRSCSAPAEGSSKANLIDDRPEDGQEAGQDRNQTTGWELHEAGRCQPCRFYAVKAAGCKRGDACLFCHFCDGAIARRDQQKAKHLTRKLRRQRGRSKEENQAAEEAPFEDATKPSQHTPQPSGSERSSIPVGPVSRVFFEVGAGAVQVGYSI</sequence>
<feature type="compositionally biased region" description="Polar residues" evidence="2">
    <location>
        <begin position="149"/>
        <end position="163"/>
    </location>
</feature>
<organism evidence="4 5">
    <name type="scientific">Symbiodinium pilosum</name>
    <name type="common">Dinoflagellate</name>
    <dbReference type="NCBI Taxonomy" id="2952"/>
    <lineage>
        <taxon>Eukaryota</taxon>
        <taxon>Sar</taxon>
        <taxon>Alveolata</taxon>
        <taxon>Dinophyceae</taxon>
        <taxon>Suessiales</taxon>
        <taxon>Symbiodiniaceae</taxon>
        <taxon>Symbiodinium</taxon>
    </lineage>
</organism>
<comment type="caution">
    <text evidence="4">The sequence shown here is derived from an EMBL/GenBank/DDBJ whole genome shotgun (WGS) entry which is preliminary data.</text>
</comment>
<dbReference type="AlphaFoldDB" id="A0A812X6B4"/>
<evidence type="ECO:0000313" key="5">
    <source>
        <dbReference type="Proteomes" id="UP000649617"/>
    </source>
</evidence>
<gene>
    <name evidence="4" type="ORF">SPIL2461_LOCUS20127</name>
</gene>
<proteinExistence type="predicted"/>
<feature type="domain" description="C3H1-type" evidence="3">
    <location>
        <begin position="83"/>
        <end position="107"/>
    </location>
</feature>
<dbReference type="PROSITE" id="PS50103">
    <property type="entry name" value="ZF_C3H1"/>
    <property type="match status" value="1"/>
</dbReference>
<evidence type="ECO:0000259" key="3">
    <source>
        <dbReference type="PROSITE" id="PS50103"/>
    </source>
</evidence>
<keyword evidence="1" id="KW-0479">Metal-binding</keyword>
<protein>
    <recommendedName>
        <fullName evidence="3">C3H1-type domain-containing protein</fullName>
    </recommendedName>
</protein>